<proteinExistence type="predicted"/>
<sequence>MTTTAPKRGSRSQDVYERIRADILAARIPPGTKLKVNPLCERFGVSLSVVREALTRLSEQRLVRSEPQLGFSVVPLDRAGLLDLTNVRVELETTALRWAVERADLSWETSVVAALYRLGRTPPHVKGDEDRLSDDWCAEHAAFHIALAAGCGSPLLMELRQGPYDAAEIYRRWARPAATQPRDVQGEHTAIAEAATTRNAELAVELLERHIRRTTEILLTSELMGPDRSAAPSGDG</sequence>
<evidence type="ECO:0000313" key="6">
    <source>
        <dbReference type="Proteomes" id="UP000603708"/>
    </source>
</evidence>
<protein>
    <submittedName>
        <fullName evidence="5">GntR family transcriptional regulator</fullName>
    </submittedName>
</protein>
<evidence type="ECO:0000259" key="4">
    <source>
        <dbReference type="PROSITE" id="PS50949"/>
    </source>
</evidence>
<dbReference type="Gene3D" id="1.10.10.10">
    <property type="entry name" value="Winged helix-like DNA-binding domain superfamily/Winged helix DNA-binding domain"/>
    <property type="match status" value="1"/>
</dbReference>
<dbReference type="SUPFAM" id="SSF46785">
    <property type="entry name" value="Winged helix' DNA-binding domain"/>
    <property type="match status" value="1"/>
</dbReference>
<evidence type="ECO:0000256" key="2">
    <source>
        <dbReference type="ARBA" id="ARBA00023125"/>
    </source>
</evidence>
<dbReference type="InterPro" id="IPR008920">
    <property type="entry name" value="TF_FadR/GntR_C"/>
</dbReference>
<dbReference type="SUPFAM" id="SSF48008">
    <property type="entry name" value="GntR ligand-binding domain-like"/>
    <property type="match status" value="1"/>
</dbReference>
<keyword evidence="2" id="KW-0238">DNA-binding</keyword>
<reference evidence="5" key="1">
    <citation type="journal article" date="2014" name="Int. J. Syst. Evol. Microbiol.">
        <title>Complete genome sequence of Corynebacterium casei LMG S-19264T (=DSM 44701T), isolated from a smear-ripened cheese.</title>
        <authorList>
            <consortium name="US DOE Joint Genome Institute (JGI-PGF)"/>
            <person name="Walter F."/>
            <person name="Albersmeier A."/>
            <person name="Kalinowski J."/>
            <person name="Ruckert C."/>
        </authorList>
    </citation>
    <scope>NUCLEOTIDE SEQUENCE</scope>
    <source>
        <strain evidence="5">JCM 5069</strain>
    </source>
</reference>
<dbReference type="Pfam" id="PF00392">
    <property type="entry name" value="GntR"/>
    <property type="match status" value="1"/>
</dbReference>
<accession>A0A919GM92</accession>
<dbReference type="InterPro" id="IPR000524">
    <property type="entry name" value="Tscrpt_reg_HTH_GntR"/>
</dbReference>
<dbReference type="InterPro" id="IPR036388">
    <property type="entry name" value="WH-like_DNA-bd_sf"/>
</dbReference>
<dbReference type="Pfam" id="PF07729">
    <property type="entry name" value="FCD"/>
    <property type="match status" value="1"/>
</dbReference>
<gene>
    <name evidence="5" type="ORF">GCM10018793_63150</name>
</gene>
<evidence type="ECO:0000313" key="5">
    <source>
        <dbReference type="EMBL" id="GHH87425.1"/>
    </source>
</evidence>
<dbReference type="InterPro" id="IPR036390">
    <property type="entry name" value="WH_DNA-bd_sf"/>
</dbReference>
<dbReference type="CDD" id="cd07377">
    <property type="entry name" value="WHTH_GntR"/>
    <property type="match status" value="1"/>
</dbReference>
<comment type="caution">
    <text evidence="5">The sequence shown here is derived from an EMBL/GenBank/DDBJ whole genome shotgun (WGS) entry which is preliminary data.</text>
</comment>
<dbReference type="AlphaFoldDB" id="A0A919GM92"/>
<dbReference type="Proteomes" id="UP000603708">
    <property type="component" value="Unassembled WGS sequence"/>
</dbReference>
<dbReference type="GO" id="GO:0003700">
    <property type="term" value="F:DNA-binding transcription factor activity"/>
    <property type="evidence" value="ECO:0007669"/>
    <property type="project" value="InterPro"/>
</dbReference>
<dbReference type="PANTHER" id="PTHR43537">
    <property type="entry name" value="TRANSCRIPTIONAL REGULATOR, GNTR FAMILY"/>
    <property type="match status" value="1"/>
</dbReference>
<dbReference type="SMART" id="SM00345">
    <property type="entry name" value="HTH_GNTR"/>
    <property type="match status" value="1"/>
</dbReference>
<keyword evidence="3" id="KW-0804">Transcription</keyword>
<dbReference type="PROSITE" id="PS50949">
    <property type="entry name" value="HTH_GNTR"/>
    <property type="match status" value="1"/>
</dbReference>
<dbReference type="GO" id="GO:0003677">
    <property type="term" value="F:DNA binding"/>
    <property type="evidence" value="ECO:0007669"/>
    <property type="project" value="UniProtKB-KW"/>
</dbReference>
<evidence type="ECO:0000256" key="3">
    <source>
        <dbReference type="ARBA" id="ARBA00023163"/>
    </source>
</evidence>
<dbReference type="Gene3D" id="1.20.120.530">
    <property type="entry name" value="GntR ligand-binding domain-like"/>
    <property type="match status" value="1"/>
</dbReference>
<feature type="domain" description="HTH gntR-type" evidence="4">
    <location>
        <begin position="9"/>
        <end position="76"/>
    </location>
</feature>
<organism evidence="5 6">
    <name type="scientific">Streptomyces sulfonofaciens</name>
    <dbReference type="NCBI Taxonomy" id="68272"/>
    <lineage>
        <taxon>Bacteria</taxon>
        <taxon>Bacillati</taxon>
        <taxon>Actinomycetota</taxon>
        <taxon>Actinomycetes</taxon>
        <taxon>Kitasatosporales</taxon>
        <taxon>Streptomycetaceae</taxon>
        <taxon>Streptomyces</taxon>
    </lineage>
</organism>
<evidence type="ECO:0000256" key="1">
    <source>
        <dbReference type="ARBA" id="ARBA00023015"/>
    </source>
</evidence>
<dbReference type="EMBL" id="BNCD01000028">
    <property type="protein sequence ID" value="GHH87425.1"/>
    <property type="molecule type" value="Genomic_DNA"/>
</dbReference>
<reference evidence="5" key="2">
    <citation type="submission" date="2020-09" db="EMBL/GenBank/DDBJ databases">
        <authorList>
            <person name="Sun Q."/>
            <person name="Ohkuma M."/>
        </authorList>
    </citation>
    <scope>NUCLEOTIDE SEQUENCE</scope>
    <source>
        <strain evidence="5">JCM 5069</strain>
    </source>
</reference>
<dbReference type="RefSeq" id="WP_189938049.1">
    <property type="nucleotide sequence ID" value="NZ_BNCD01000028.1"/>
</dbReference>
<keyword evidence="1" id="KW-0805">Transcription regulation</keyword>
<dbReference type="SMART" id="SM00895">
    <property type="entry name" value="FCD"/>
    <property type="match status" value="1"/>
</dbReference>
<keyword evidence="6" id="KW-1185">Reference proteome</keyword>
<dbReference type="PANTHER" id="PTHR43537:SF20">
    <property type="entry name" value="HTH-TYPE TRANSCRIPTIONAL REPRESSOR GLAR"/>
    <property type="match status" value="1"/>
</dbReference>
<name>A0A919GM92_9ACTN</name>
<dbReference type="InterPro" id="IPR011711">
    <property type="entry name" value="GntR_C"/>
</dbReference>